<name>A0ABQ0LGY9_MYCCL</name>
<accession>A0ABQ0LGY9</accession>
<reference evidence="2" key="1">
    <citation type="submission" date="2014-09" db="EMBL/GenBank/DDBJ databases">
        <title>Genome sequence of the luminous mushroom Mycena chlorophos for searching fungal bioluminescence genes.</title>
        <authorList>
            <person name="Tanaka Y."/>
            <person name="Kasuga D."/>
            <person name="Oba Y."/>
            <person name="Hase S."/>
            <person name="Sato K."/>
            <person name="Oba Y."/>
            <person name="Sakakibara Y."/>
        </authorList>
    </citation>
    <scope>NUCLEOTIDE SEQUENCE</scope>
</reference>
<evidence type="ECO:0000313" key="2">
    <source>
        <dbReference type="EMBL" id="GAT50421.1"/>
    </source>
</evidence>
<gene>
    <name evidence="2" type="ORF">MCHLO_07665</name>
</gene>
<sequence length="105" mass="11248">MAPNANSNANSSTSTNNPMPVPTAPSMANKRYLTSVLCSICGTDTGVTIAHSMPKGPVTMTYNDLRCVECTRKWVLKRWVGIAEAPAAAAGSFIKREQVEVEMNS</sequence>
<protein>
    <submittedName>
        <fullName evidence="2">Uncharacterized protein</fullName>
    </submittedName>
</protein>
<evidence type="ECO:0000313" key="3">
    <source>
        <dbReference type="Proteomes" id="UP000815677"/>
    </source>
</evidence>
<dbReference type="Proteomes" id="UP000815677">
    <property type="component" value="Unassembled WGS sequence"/>
</dbReference>
<proteinExistence type="predicted"/>
<evidence type="ECO:0000256" key="1">
    <source>
        <dbReference type="SAM" id="MobiDB-lite"/>
    </source>
</evidence>
<dbReference type="EMBL" id="DF846472">
    <property type="protein sequence ID" value="GAT50421.1"/>
    <property type="molecule type" value="Genomic_DNA"/>
</dbReference>
<keyword evidence="3" id="KW-1185">Reference proteome</keyword>
<feature type="region of interest" description="Disordered" evidence="1">
    <location>
        <begin position="1"/>
        <end position="26"/>
    </location>
</feature>
<feature type="compositionally biased region" description="Low complexity" evidence="1">
    <location>
        <begin position="1"/>
        <end position="17"/>
    </location>
</feature>
<organism evidence="2 3">
    <name type="scientific">Mycena chlorophos</name>
    <name type="common">Agaric fungus</name>
    <name type="synonym">Agaricus chlorophos</name>
    <dbReference type="NCBI Taxonomy" id="658473"/>
    <lineage>
        <taxon>Eukaryota</taxon>
        <taxon>Fungi</taxon>
        <taxon>Dikarya</taxon>
        <taxon>Basidiomycota</taxon>
        <taxon>Agaricomycotina</taxon>
        <taxon>Agaricomycetes</taxon>
        <taxon>Agaricomycetidae</taxon>
        <taxon>Agaricales</taxon>
        <taxon>Marasmiineae</taxon>
        <taxon>Mycenaceae</taxon>
        <taxon>Mycena</taxon>
    </lineage>
</organism>